<protein>
    <submittedName>
        <fullName evidence="9">Uncharacterized protein</fullName>
    </submittedName>
</protein>
<keyword evidence="5" id="KW-0372">Hormone</keyword>
<evidence type="ECO:0000256" key="1">
    <source>
        <dbReference type="ARBA" id="ARBA00004271"/>
    </source>
</evidence>
<dbReference type="GO" id="GO:2000280">
    <property type="term" value="P:regulation of root development"/>
    <property type="evidence" value="ECO:0007669"/>
    <property type="project" value="TreeGrafter"/>
</dbReference>
<dbReference type="PANTHER" id="PTHR33348">
    <property type="entry name" value="PRECURSOR OF CEP5"/>
    <property type="match status" value="1"/>
</dbReference>
<evidence type="ECO:0000256" key="7">
    <source>
        <dbReference type="ARBA" id="ARBA00023278"/>
    </source>
</evidence>
<dbReference type="EMBL" id="CAXHTB010000023">
    <property type="protein sequence ID" value="CAL0330762.1"/>
    <property type="molecule type" value="Genomic_DNA"/>
</dbReference>
<comment type="caution">
    <text evidence="9">The sequence shown here is derived from an EMBL/GenBank/DDBJ whole genome shotgun (WGS) entry which is preliminary data.</text>
</comment>
<dbReference type="Proteomes" id="UP001497480">
    <property type="component" value="Unassembled WGS sequence"/>
</dbReference>
<dbReference type="InterPro" id="IPR033250">
    <property type="entry name" value="CEP"/>
</dbReference>
<dbReference type="GO" id="GO:0048046">
    <property type="term" value="C:apoplast"/>
    <property type="evidence" value="ECO:0007669"/>
    <property type="project" value="UniProtKB-SubCell"/>
</dbReference>
<evidence type="ECO:0000256" key="4">
    <source>
        <dbReference type="ARBA" id="ARBA00022525"/>
    </source>
</evidence>
<comment type="subcellular location">
    <subcellularLocation>
        <location evidence="1">Secreted</location>
        <location evidence="1">Extracellular space</location>
        <location evidence="1">Apoplast</location>
    </subcellularLocation>
</comment>
<evidence type="ECO:0000256" key="6">
    <source>
        <dbReference type="ARBA" id="ARBA00022729"/>
    </source>
</evidence>
<dbReference type="GO" id="GO:1902025">
    <property type="term" value="P:nitrate import"/>
    <property type="evidence" value="ECO:0007669"/>
    <property type="project" value="TreeGrafter"/>
</dbReference>
<feature type="region of interest" description="Disordered" evidence="8">
    <location>
        <begin position="131"/>
        <end position="171"/>
    </location>
</feature>
<keyword evidence="4" id="KW-0964">Secreted</keyword>
<keyword evidence="6" id="KW-0732">Signal</keyword>
<keyword evidence="10" id="KW-1185">Reference proteome</keyword>
<reference evidence="9 10" key="1">
    <citation type="submission" date="2024-03" db="EMBL/GenBank/DDBJ databases">
        <authorList>
            <person name="Martinez-Hernandez J."/>
        </authorList>
    </citation>
    <scope>NUCLEOTIDE SEQUENCE [LARGE SCALE GENOMIC DNA]</scope>
</reference>
<dbReference type="GO" id="GO:0006995">
    <property type="term" value="P:cellular response to nitrogen starvation"/>
    <property type="evidence" value="ECO:0007669"/>
    <property type="project" value="UniProtKB-ARBA"/>
</dbReference>
<evidence type="ECO:0000313" key="10">
    <source>
        <dbReference type="Proteomes" id="UP001497480"/>
    </source>
</evidence>
<evidence type="ECO:0000313" key="9">
    <source>
        <dbReference type="EMBL" id="CAL0330762.1"/>
    </source>
</evidence>
<organism evidence="9 10">
    <name type="scientific">Lupinus luteus</name>
    <name type="common">European yellow lupine</name>
    <dbReference type="NCBI Taxonomy" id="3873"/>
    <lineage>
        <taxon>Eukaryota</taxon>
        <taxon>Viridiplantae</taxon>
        <taxon>Streptophyta</taxon>
        <taxon>Embryophyta</taxon>
        <taxon>Tracheophyta</taxon>
        <taxon>Spermatophyta</taxon>
        <taxon>Magnoliopsida</taxon>
        <taxon>eudicotyledons</taxon>
        <taxon>Gunneridae</taxon>
        <taxon>Pentapetalae</taxon>
        <taxon>rosids</taxon>
        <taxon>fabids</taxon>
        <taxon>Fabales</taxon>
        <taxon>Fabaceae</taxon>
        <taxon>Papilionoideae</taxon>
        <taxon>50 kb inversion clade</taxon>
        <taxon>genistoids sensu lato</taxon>
        <taxon>core genistoids</taxon>
        <taxon>Genisteae</taxon>
        <taxon>Lupinus</taxon>
    </lineage>
</organism>
<evidence type="ECO:0000256" key="8">
    <source>
        <dbReference type="SAM" id="MobiDB-lite"/>
    </source>
</evidence>
<accession>A0AAV1YA92</accession>
<dbReference type="GO" id="GO:1901371">
    <property type="term" value="P:regulation of leaf morphogenesis"/>
    <property type="evidence" value="ECO:0007669"/>
    <property type="project" value="TreeGrafter"/>
</dbReference>
<keyword evidence="3" id="KW-0052">Apoplast</keyword>
<gene>
    <name evidence="9" type="ORF">LLUT_LOCUS31822</name>
</gene>
<dbReference type="AlphaFoldDB" id="A0AAV1YA92"/>
<comment type="similarity">
    <text evidence="2">Belongs to the C-terminally encoded plant signaling peptide (CEP) family.</text>
</comment>
<evidence type="ECO:0000256" key="5">
    <source>
        <dbReference type="ARBA" id="ARBA00022702"/>
    </source>
</evidence>
<name>A0AAV1YA92_LUPLU</name>
<sequence>MDGTKSDFAISPSQTNHGTRRMMGEVAAFRPTTPGNSPGAGHSTLVVSHDSLLTQARNIKPLTTDTTLLPLKTKHSIPSTIPMAPLPKYEVASVGYSKADISAFRPTSPGDSPGVGHRHVGEDEEMKAVVEVQSPNVRVHVNEETKNGFKPTEPGHSPGVGHAFQNKNGPN</sequence>
<dbReference type="GO" id="GO:0005179">
    <property type="term" value="F:hormone activity"/>
    <property type="evidence" value="ECO:0007669"/>
    <property type="project" value="UniProtKB-KW"/>
</dbReference>
<evidence type="ECO:0000256" key="3">
    <source>
        <dbReference type="ARBA" id="ARBA00022523"/>
    </source>
</evidence>
<feature type="region of interest" description="Disordered" evidence="8">
    <location>
        <begin position="1"/>
        <end position="21"/>
    </location>
</feature>
<dbReference type="PANTHER" id="PTHR33348:SF44">
    <property type="entry name" value="PRECURSOR OF CEP6"/>
    <property type="match status" value="1"/>
</dbReference>
<proteinExistence type="inferred from homology"/>
<evidence type="ECO:0000256" key="2">
    <source>
        <dbReference type="ARBA" id="ARBA00008963"/>
    </source>
</evidence>
<dbReference type="GO" id="GO:0048364">
    <property type="term" value="P:root development"/>
    <property type="evidence" value="ECO:0007669"/>
    <property type="project" value="InterPro"/>
</dbReference>
<keyword evidence="7" id="KW-0379">Hydroxylation</keyword>